<dbReference type="Gene3D" id="3.30.60.230">
    <property type="entry name" value="Lsr2, dimerization domain"/>
    <property type="match status" value="1"/>
</dbReference>
<sequence>MKRAFTEVHDDLDGSLLAEDSPPLQFAFDGRSYEIDLSPDHAEGLRAVFARYARHATEVAPPAPPAAPTRAPAVRAWAQAQGLPVAPHGRISSDVLDRYRAAHA</sequence>
<reference evidence="4 5" key="1">
    <citation type="submission" date="2021-03" db="EMBL/GenBank/DDBJ databases">
        <title>Sequencing the genomes of 1000 actinobacteria strains.</title>
        <authorList>
            <person name="Klenk H.-P."/>
        </authorList>
    </citation>
    <scope>NUCLEOTIDE SEQUENCE [LARGE SCALE GENOMIC DNA]</scope>
    <source>
        <strain evidence="4 5">DSM 12936</strain>
    </source>
</reference>
<evidence type="ECO:0000259" key="2">
    <source>
        <dbReference type="Pfam" id="PF11774"/>
    </source>
</evidence>
<accession>A0ABS4Z9G8</accession>
<evidence type="ECO:0000313" key="4">
    <source>
        <dbReference type="EMBL" id="MBP2417634.1"/>
    </source>
</evidence>
<dbReference type="Pfam" id="PF23359">
    <property type="entry name" value="Lsr2_DNA-bd"/>
    <property type="match status" value="1"/>
</dbReference>
<gene>
    <name evidence="4" type="ORF">JOF54_002556</name>
</gene>
<dbReference type="InterPro" id="IPR055370">
    <property type="entry name" value="Lsr2_DNA-bd"/>
</dbReference>
<dbReference type="Proteomes" id="UP000758168">
    <property type="component" value="Unassembled WGS sequence"/>
</dbReference>
<proteinExistence type="predicted"/>
<keyword evidence="5" id="KW-1185">Reference proteome</keyword>
<dbReference type="Pfam" id="PF11774">
    <property type="entry name" value="Lsr2"/>
    <property type="match status" value="1"/>
</dbReference>
<dbReference type="Gene3D" id="4.10.320.10">
    <property type="entry name" value="E3-binding domain"/>
    <property type="match status" value="1"/>
</dbReference>
<dbReference type="InterPro" id="IPR042261">
    <property type="entry name" value="Lsr2-like_dimerization"/>
</dbReference>
<dbReference type="InterPro" id="IPR036625">
    <property type="entry name" value="E3-bd_dom_sf"/>
</dbReference>
<evidence type="ECO:0000313" key="5">
    <source>
        <dbReference type="Proteomes" id="UP000758168"/>
    </source>
</evidence>
<dbReference type="InterPro" id="IPR024412">
    <property type="entry name" value="Lsr2_dim_dom"/>
</dbReference>
<evidence type="ECO:0000256" key="1">
    <source>
        <dbReference type="ARBA" id="ARBA00023125"/>
    </source>
</evidence>
<evidence type="ECO:0000259" key="3">
    <source>
        <dbReference type="Pfam" id="PF23359"/>
    </source>
</evidence>
<comment type="caution">
    <text evidence="4">The sequence shown here is derived from an EMBL/GenBank/DDBJ whole genome shotgun (WGS) entry which is preliminary data.</text>
</comment>
<dbReference type="RefSeq" id="WP_210056376.1">
    <property type="nucleotide sequence ID" value="NZ_BAAAMH010000020.1"/>
</dbReference>
<feature type="domain" description="Lsr2 DNA-binding" evidence="3">
    <location>
        <begin position="68"/>
        <end position="102"/>
    </location>
</feature>
<protein>
    <recommendedName>
        <fullName evidence="6">Lsr2 protein</fullName>
    </recommendedName>
</protein>
<keyword evidence="1" id="KW-0238">DNA-binding</keyword>
<dbReference type="EMBL" id="JAGIOB010000001">
    <property type="protein sequence ID" value="MBP2417634.1"/>
    <property type="molecule type" value="Genomic_DNA"/>
</dbReference>
<name>A0ABS4Z9G8_9ACTN</name>
<feature type="domain" description="Lsr2 dimerization" evidence="2">
    <location>
        <begin position="3"/>
        <end position="59"/>
    </location>
</feature>
<organism evidence="4 5">
    <name type="scientific">Microlunatus capsulatus</name>
    <dbReference type="NCBI Taxonomy" id="99117"/>
    <lineage>
        <taxon>Bacteria</taxon>
        <taxon>Bacillati</taxon>
        <taxon>Actinomycetota</taxon>
        <taxon>Actinomycetes</taxon>
        <taxon>Propionibacteriales</taxon>
        <taxon>Propionibacteriaceae</taxon>
        <taxon>Microlunatus</taxon>
    </lineage>
</organism>
<evidence type="ECO:0008006" key="6">
    <source>
        <dbReference type="Google" id="ProtNLM"/>
    </source>
</evidence>